<dbReference type="SUPFAM" id="SSF141452">
    <property type="entry name" value="Hcp1-like"/>
    <property type="match status" value="1"/>
</dbReference>
<sequence length="164" mass="17725">MAIDAYLQIDGIKGESQDDGHKGWIECLDVDFGVTQPRSATASTGGGHTAERAEFDDILLSKMTDLSTPLLLQHCAMGKTIPKAKFEFMRADGDGKPIKYFEIELENVLIGMCKPGIQPGVGMTENLCLKFSKVKWKYTQQKIAGGVGGSTLGGWDLAVNRVAS</sequence>
<proteinExistence type="predicted"/>
<evidence type="ECO:0000313" key="2">
    <source>
        <dbReference type="Proteomes" id="UP001596050"/>
    </source>
</evidence>
<keyword evidence="2" id="KW-1185">Reference proteome</keyword>
<comment type="caution">
    <text evidence="1">The sequence shown here is derived from an EMBL/GenBank/DDBJ whole genome shotgun (WGS) entry which is preliminary data.</text>
</comment>
<dbReference type="InterPro" id="IPR053165">
    <property type="entry name" value="HSI-I_assembly_Hcp1"/>
</dbReference>
<name>A0ABW0L4A8_9BURK</name>
<dbReference type="InterPro" id="IPR036624">
    <property type="entry name" value="Hcp1-lik_sf"/>
</dbReference>
<dbReference type="PANTHER" id="PTHR36152">
    <property type="entry name" value="CYTOPLASMIC PROTEIN-RELATED"/>
    <property type="match status" value="1"/>
</dbReference>
<gene>
    <name evidence="1" type="ORF">ACFPN5_08270</name>
</gene>
<dbReference type="NCBIfam" id="TIGR03344">
    <property type="entry name" value="VI_effect_Hcp1"/>
    <property type="match status" value="1"/>
</dbReference>
<protein>
    <submittedName>
        <fullName evidence="1">Hcp family type VI secretion system effector</fullName>
    </submittedName>
</protein>
<accession>A0ABW0L4A8</accession>
<dbReference type="InterPro" id="IPR008514">
    <property type="entry name" value="T6SS_Hcp"/>
</dbReference>
<dbReference type="Gene3D" id="2.30.110.20">
    <property type="entry name" value="Hcp1-like"/>
    <property type="match status" value="1"/>
</dbReference>
<reference evidence="2" key="1">
    <citation type="journal article" date="2019" name="Int. J. Syst. Evol. Microbiol.">
        <title>The Global Catalogue of Microorganisms (GCM) 10K type strain sequencing project: providing services to taxonomists for standard genome sequencing and annotation.</title>
        <authorList>
            <consortium name="The Broad Institute Genomics Platform"/>
            <consortium name="The Broad Institute Genome Sequencing Center for Infectious Disease"/>
            <person name="Wu L."/>
            <person name="Ma J."/>
        </authorList>
    </citation>
    <scope>NUCLEOTIDE SEQUENCE [LARGE SCALE GENOMIC DNA]</scope>
    <source>
        <strain evidence="2">KACC 12649</strain>
    </source>
</reference>
<dbReference type="Pfam" id="PF05638">
    <property type="entry name" value="T6SS_HCP"/>
    <property type="match status" value="1"/>
</dbReference>
<dbReference type="RefSeq" id="WP_379782010.1">
    <property type="nucleotide sequence ID" value="NZ_JBHSMU010000009.1"/>
</dbReference>
<dbReference type="EMBL" id="JBHSMU010000009">
    <property type="protein sequence ID" value="MFC5459803.1"/>
    <property type="molecule type" value="Genomic_DNA"/>
</dbReference>
<evidence type="ECO:0000313" key="1">
    <source>
        <dbReference type="EMBL" id="MFC5459803.1"/>
    </source>
</evidence>
<organism evidence="1 2">
    <name type="scientific">Massilia niabensis</name>
    <dbReference type="NCBI Taxonomy" id="544910"/>
    <lineage>
        <taxon>Bacteria</taxon>
        <taxon>Pseudomonadati</taxon>
        <taxon>Pseudomonadota</taxon>
        <taxon>Betaproteobacteria</taxon>
        <taxon>Burkholderiales</taxon>
        <taxon>Oxalobacteraceae</taxon>
        <taxon>Telluria group</taxon>
        <taxon>Massilia</taxon>
    </lineage>
</organism>
<dbReference type="Proteomes" id="UP001596050">
    <property type="component" value="Unassembled WGS sequence"/>
</dbReference>
<dbReference type="PANTHER" id="PTHR36152:SF5">
    <property type="entry name" value="PROTEIN HCP1"/>
    <property type="match status" value="1"/>
</dbReference>